<accession>A0A6J4JS11</accession>
<dbReference type="SUPFAM" id="SSF54427">
    <property type="entry name" value="NTF2-like"/>
    <property type="match status" value="1"/>
</dbReference>
<dbReference type="EMBL" id="CADCTJ010001137">
    <property type="protein sequence ID" value="CAA9285663.1"/>
    <property type="molecule type" value="Genomic_DNA"/>
</dbReference>
<dbReference type="AlphaFoldDB" id="A0A6J4JS11"/>
<dbReference type="Gene3D" id="3.10.450.50">
    <property type="match status" value="1"/>
</dbReference>
<sequence length="176" mass="19673">MQKCGWIILLWCWVGLLAVAAQSGAATRPASENIPPPDRQAIENTVRQLFNGMRAADSTAMKAVLAPTVRLLSVAANKEGQVVPRETSIRQFLRAVSQPQFQVLDERIWNIKVQQDGDFATLWCDYAFYLGDRFSHCGVDAFALYRSAGVWKIFSIIDTRRQAPCNLKSAAEIKNK</sequence>
<keyword evidence="1" id="KW-0732">Signal</keyword>
<dbReference type="Pfam" id="PF12893">
    <property type="entry name" value="Lumazine_bd_2"/>
    <property type="match status" value="1"/>
</dbReference>
<dbReference type="InterPro" id="IPR032710">
    <property type="entry name" value="NTF2-like_dom_sf"/>
</dbReference>
<feature type="chain" id="PRO_5026959687" description="Nuclear transport factor 2 family protein" evidence="1">
    <location>
        <begin position="21"/>
        <end position="176"/>
    </location>
</feature>
<evidence type="ECO:0008006" key="3">
    <source>
        <dbReference type="Google" id="ProtNLM"/>
    </source>
</evidence>
<gene>
    <name evidence="2" type="ORF">AVDCRST_MAG95-3628</name>
</gene>
<feature type="signal peptide" evidence="1">
    <location>
        <begin position="1"/>
        <end position="20"/>
    </location>
</feature>
<evidence type="ECO:0000313" key="2">
    <source>
        <dbReference type="EMBL" id="CAA9285663.1"/>
    </source>
</evidence>
<reference evidence="2" key="1">
    <citation type="submission" date="2020-02" db="EMBL/GenBank/DDBJ databases">
        <authorList>
            <person name="Meier V. D."/>
        </authorList>
    </citation>
    <scope>NUCLEOTIDE SEQUENCE</scope>
    <source>
        <strain evidence="2">AVDCRST_MAG95</strain>
    </source>
</reference>
<organism evidence="2">
    <name type="scientific">uncultured Adhaeribacter sp</name>
    <dbReference type="NCBI Taxonomy" id="448109"/>
    <lineage>
        <taxon>Bacteria</taxon>
        <taxon>Pseudomonadati</taxon>
        <taxon>Bacteroidota</taxon>
        <taxon>Cytophagia</taxon>
        <taxon>Cytophagales</taxon>
        <taxon>Hymenobacteraceae</taxon>
        <taxon>Adhaeribacter</taxon>
        <taxon>environmental samples</taxon>
    </lineage>
</organism>
<dbReference type="InterPro" id="IPR039437">
    <property type="entry name" value="FrzH/put_lumazine-bd"/>
</dbReference>
<protein>
    <recommendedName>
        <fullName evidence="3">Nuclear transport factor 2 family protein</fullName>
    </recommendedName>
</protein>
<evidence type="ECO:0000256" key="1">
    <source>
        <dbReference type="SAM" id="SignalP"/>
    </source>
</evidence>
<proteinExistence type="predicted"/>
<name>A0A6J4JS11_9BACT</name>